<dbReference type="SUPFAM" id="SSF53335">
    <property type="entry name" value="S-adenosyl-L-methionine-dependent methyltransferases"/>
    <property type="match status" value="1"/>
</dbReference>
<dbReference type="PANTHER" id="PTHR42873">
    <property type="entry name" value="RIBOSOMAL RNA LARGE SUBUNIT METHYLTRANSFERASE"/>
    <property type="match status" value="1"/>
</dbReference>
<dbReference type="InterPro" id="IPR029063">
    <property type="entry name" value="SAM-dependent_MTases_sf"/>
</dbReference>
<proteinExistence type="predicted"/>
<feature type="non-terminal residue" evidence="1">
    <location>
        <position position="1"/>
    </location>
</feature>
<comment type="caution">
    <text evidence="1">The sequence shown here is derived from an EMBL/GenBank/DDBJ whole genome shotgun (WGS) entry which is preliminary data.</text>
</comment>
<organism evidence="1 2">
    <name type="scientific">Massilicoli timonensis</name>
    <dbReference type="NCBI Taxonomy" id="2015901"/>
    <lineage>
        <taxon>Bacteria</taxon>
        <taxon>Bacillati</taxon>
        <taxon>Bacillota</taxon>
        <taxon>Erysipelotrichia</taxon>
        <taxon>Erysipelotrichales</taxon>
        <taxon>Erysipelotrichaceae</taxon>
        <taxon>Massilicoli</taxon>
    </lineage>
</organism>
<keyword evidence="2" id="KW-1185">Reference proteome</keyword>
<dbReference type="GO" id="GO:0032259">
    <property type="term" value="P:methylation"/>
    <property type="evidence" value="ECO:0007669"/>
    <property type="project" value="UniProtKB-KW"/>
</dbReference>
<name>A0ABT1SNG4_9FIRM</name>
<protein>
    <submittedName>
        <fullName evidence="1">rRNA large subunit methyltransferase I</fullName>
    </submittedName>
</protein>
<dbReference type="PANTHER" id="PTHR42873:SF1">
    <property type="entry name" value="S-ADENOSYLMETHIONINE-DEPENDENT METHYLTRANSFERASE DOMAIN-CONTAINING PROTEIN"/>
    <property type="match status" value="1"/>
</dbReference>
<accession>A0ABT1SNG4</accession>
<keyword evidence="1" id="KW-0808">Transferase</keyword>
<dbReference type="Proteomes" id="UP001524435">
    <property type="component" value="Unassembled WGS sequence"/>
</dbReference>
<dbReference type="EMBL" id="JANGCH010000077">
    <property type="protein sequence ID" value="MCQ5122777.1"/>
    <property type="molecule type" value="Genomic_DNA"/>
</dbReference>
<sequence length="71" mass="7947">LIFGEADGMPGLTIDKYGDILVSQVLSYGMDMIKDMIFRLLVEELEKDGVKVSGIMERNDVAIRKLEGLEQ</sequence>
<gene>
    <name evidence="1" type="ORF">NE663_11055</name>
</gene>
<evidence type="ECO:0000313" key="2">
    <source>
        <dbReference type="Proteomes" id="UP001524435"/>
    </source>
</evidence>
<dbReference type="Gene3D" id="3.30.750.80">
    <property type="entry name" value="RNA methyltransferase domain (HRMD) like"/>
    <property type="match status" value="1"/>
</dbReference>
<dbReference type="GO" id="GO:0008168">
    <property type="term" value="F:methyltransferase activity"/>
    <property type="evidence" value="ECO:0007669"/>
    <property type="project" value="UniProtKB-KW"/>
</dbReference>
<reference evidence="1 2" key="1">
    <citation type="submission" date="2022-06" db="EMBL/GenBank/DDBJ databases">
        <title>Isolation of gut microbiota from human fecal samples.</title>
        <authorList>
            <person name="Pamer E.G."/>
            <person name="Barat B."/>
            <person name="Waligurski E."/>
            <person name="Medina S."/>
            <person name="Paddock L."/>
            <person name="Mostad J."/>
        </authorList>
    </citation>
    <scope>NUCLEOTIDE SEQUENCE [LARGE SCALE GENOMIC DNA]</scope>
    <source>
        <strain evidence="1 2">DFI.6.1</strain>
    </source>
</reference>
<feature type="non-terminal residue" evidence="1">
    <location>
        <position position="71"/>
    </location>
</feature>
<evidence type="ECO:0000313" key="1">
    <source>
        <dbReference type="EMBL" id="MCQ5122777.1"/>
    </source>
</evidence>
<dbReference type="CDD" id="cd11572">
    <property type="entry name" value="RlmI_M_like"/>
    <property type="match status" value="1"/>
</dbReference>
<keyword evidence="1" id="KW-0489">Methyltransferase</keyword>